<comment type="caution">
    <text evidence="2">The sequence shown here is derived from an EMBL/GenBank/DDBJ whole genome shotgun (WGS) entry which is preliminary data.</text>
</comment>
<dbReference type="SUPFAM" id="SSF51735">
    <property type="entry name" value="NAD(P)-binding Rossmann-fold domains"/>
    <property type="match status" value="1"/>
</dbReference>
<protein>
    <recommendedName>
        <fullName evidence="1">NAD-dependent epimerase/dehydratase domain-containing protein</fullName>
    </recommendedName>
</protein>
<gene>
    <name evidence="2" type="ORF">CQ14_05945</name>
</gene>
<dbReference type="InterPro" id="IPR036291">
    <property type="entry name" value="NAD(P)-bd_dom_sf"/>
</dbReference>
<organism evidence="2 3">
    <name type="scientific">Bradyrhizobium lablabi</name>
    <dbReference type="NCBI Taxonomy" id="722472"/>
    <lineage>
        <taxon>Bacteria</taxon>
        <taxon>Pseudomonadati</taxon>
        <taxon>Pseudomonadota</taxon>
        <taxon>Alphaproteobacteria</taxon>
        <taxon>Hyphomicrobiales</taxon>
        <taxon>Nitrobacteraceae</taxon>
        <taxon>Bradyrhizobium</taxon>
    </lineage>
</organism>
<reference evidence="2 3" key="1">
    <citation type="submission" date="2014-03" db="EMBL/GenBank/DDBJ databases">
        <title>Bradyrhizobium valentinum sp. nov., isolated from effective nodules of Lupinus mariae-josephae, a lupine endemic of basic-lime soils in Eastern Spain.</title>
        <authorList>
            <person name="Duran D."/>
            <person name="Rey L."/>
            <person name="Navarro A."/>
            <person name="Busquets A."/>
            <person name="Imperial J."/>
            <person name="Ruiz-Argueso T."/>
        </authorList>
    </citation>
    <scope>NUCLEOTIDE SEQUENCE [LARGE SCALE GENOMIC DNA]</scope>
    <source>
        <strain evidence="2 3">CCBAU 23086</strain>
    </source>
</reference>
<evidence type="ECO:0000313" key="2">
    <source>
        <dbReference type="EMBL" id="KRR24872.1"/>
    </source>
</evidence>
<name>A0A0R3MXV0_9BRAD</name>
<dbReference type="InterPro" id="IPR001509">
    <property type="entry name" value="Epimerase_deHydtase"/>
</dbReference>
<dbReference type="Pfam" id="PF01370">
    <property type="entry name" value="Epimerase"/>
    <property type="match status" value="1"/>
</dbReference>
<dbReference type="EMBL" id="LLYB01000060">
    <property type="protein sequence ID" value="KRR24872.1"/>
    <property type="molecule type" value="Genomic_DNA"/>
</dbReference>
<proteinExistence type="predicted"/>
<dbReference type="RefSeq" id="WP_057858448.1">
    <property type="nucleotide sequence ID" value="NZ_LLYB01000060.1"/>
</dbReference>
<evidence type="ECO:0000313" key="3">
    <source>
        <dbReference type="Proteomes" id="UP000051660"/>
    </source>
</evidence>
<sequence length="320" mass="35056">MILIKRQAPDLAGEEQLIALFGVGLIGSAVARAIMQEGVRSAITLPFSWKDADCREADLASLSETMIRMMAGSVRHVEVVWTAGRAGFAAGWADVEEELAAFESVNRLCVQLRDALPVARHRIHIMSSAGGLFEGQRFVGEQAVPAPRRPYGHLKLEQEQRANRISAGIIPFIYRPSSVYGVGVFGGRAGLIATLIQNAKGYRPSRIVGRLDTIRDYVLVNDIGKFVVQCINKTAERPESFLLASGRPTAMCEVLDIVGKVIGRPLYLKLDTAPSNASHFSYRQSALPDNWFPTDLETGIKQVARQLASSFETRSRGHLP</sequence>
<feature type="domain" description="NAD-dependent epimerase/dehydratase" evidence="1">
    <location>
        <begin position="23"/>
        <end position="241"/>
    </location>
</feature>
<dbReference type="OrthoDB" id="9814124at2"/>
<dbReference type="AlphaFoldDB" id="A0A0R3MXV0"/>
<dbReference type="Gene3D" id="3.40.50.720">
    <property type="entry name" value="NAD(P)-binding Rossmann-like Domain"/>
    <property type="match status" value="1"/>
</dbReference>
<evidence type="ECO:0000259" key="1">
    <source>
        <dbReference type="Pfam" id="PF01370"/>
    </source>
</evidence>
<accession>A0A0R3MXV0</accession>
<dbReference type="Proteomes" id="UP000051660">
    <property type="component" value="Unassembled WGS sequence"/>
</dbReference>